<feature type="transmembrane region" description="Helical" evidence="6">
    <location>
        <begin position="12"/>
        <end position="31"/>
    </location>
</feature>
<feature type="transmembrane region" description="Helical" evidence="6">
    <location>
        <begin position="180"/>
        <end position="203"/>
    </location>
</feature>
<dbReference type="Pfam" id="PF09678">
    <property type="entry name" value="Caa3_CtaG"/>
    <property type="match status" value="1"/>
</dbReference>
<reference evidence="7 8" key="1">
    <citation type="submission" date="2015-05" db="EMBL/GenBank/DDBJ databases">
        <title>Comparison of genome.</title>
        <authorList>
            <person name="Zheng Z."/>
            <person name="Sun M."/>
        </authorList>
    </citation>
    <scope>NUCLEOTIDE SEQUENCE [LARGE SCALE GENOMIC DNA]</scope>
    <source>
        <strain evidence="7 8">G25-74</strain>
    </source>
</reference>
<name>A0A177ZK15_9BACI</name>
<sequence length="282" mass="32875">MFTELYSLYPWYKLWNPDLFMLLILLTWLYYKKVIKTTGENAIKRHLFCYLVSMTLLYIVKGSPLRIIGNDFLFIAHVFGLAIIYFGVIPLFVLSLPAPMLQRYFWGHRLRKGMQIFAHPWIAALIFNGLVSFYLLPAFFNEIHKHNLLSWAFQLILAVAALLMWWTIIAPVKNVGNFSYFVRVAYVFLNSLLLMPLGIYLILSMSSAHYSVYTTESYQLFSNMNGIIDQQLAGVTLKFLQLIGYGTALFFLIIRWGKEEEREDENIRVVQGIVIQLPEKRS</sequence>
<feature type="transmembrane region" description="Helical" evidence="6">
    <location>
        <begin position="43"/>
        <end position="60"/>
    </location>
</feature>
<evidence type="ECO:0000256" key="4">
    <source>
        <dbReference type="ARBA" id="ARBA00022989"/>
    </source>
</evidence>
<feature type="transmembrane region" description="Helical" evidence="6">
    <location>
        <begin position="116"/>
        <end position="136"/>
    </location>
</feature>
<dbReference type="RefSeq" id="WP_064468547.1">
    <property type="nucleotide sequence ID" value="NZ_LDJR01000057.1"/>
</dbReference>
<protein>
    <recommendedName>
        <fullName evidence="9">Cytochrome c oxidase assembly factor CtaG</fullName>
    </recommendedName>
</protein>
<accession>A0A177ZK15</accession>
<evidence type="ECO:0008006" key="9">
    <source>
        <dbReference type="Google" id="ProtNLM"/>
    </source>
</evidence>
<keyword evidence="8" id="KW-1185">Reference proteome</keyword>
<dbReference type="EMBL" id="LDJR01000057">
    <property type="protein sequence ID" value="OAK68155.1"/>
    <property type="molecule type" value="Genomic_DNA"/>
</dbReference>
<evidence type="ECO:0000313" key="7">
    <source>
        <dbReference type="EMBL" id="OAK68155.1"/>
    </source>
</evidence>
<comment type="caution">
    <text evidence="7">The sequence shown here is derived from an EMBL/GenBank/DDBJ whole genome shotgun (WGS) entry which is preliminary data.</text>
</comment>
<gene>
    <name evidence="7" type="ORF">ABB05_16475</name>
</gene>
<keyword evidence="2" id="KW-1003">Cell membrane</keyword>
<dbReference type="PATRIC" id="fig|217031.6.peg.3564"/>
<comment type="subcellular location">
    <subcellularLocation>
        <location evidence="1">Cell membrane</location>
        <topology evidence="1">Multi-pass membrane protein</topology>
    </subcellularLocation>
</comment>
<dbReference type="AlphaFoldDB" id="A0A177ZK15"/>
<evidence type="ECO:0000256" key="1">
    <source>
        <dbReference type="ARBA" id="ARBA00004651"/>
    </source>
</evidence>
<dbReference type="GO" id="GO:0005886">
    <property type="term" value="C:plasma membrane"/>
    <property type="evidence" value="ECO:0007669"/>
    <property type="project" value="UniProtKB-SubCell"/>
</dbReference>
<evidence type="ECO:0000313" key="8">
    <source>
        <dbReference type="Proteomes" id="UP000077881"/>
    </source>
</evidence>
<dbReference type="STRING" id="217031.ABB05_16475"/>
<dbReference type="OrthoDB" id="2936396at2"/>
<dbReference type="InterPro" id="IPR019108">
    <property type="entry name" value="Caa3_assmbl_CtaG-rel"/>
</dbReference>
<feature type="transmembrane region" description="Helical" evidence="6">
    <location>
        <begin position="232"/>
        <end position="254"/>
    </location>
</feature>
<evidence type="ECO:0000256" key="3">
    <source>
        <dbReference type="ARBA" id="ARBA00022692"/>
    </source>
</evidence>
<evidence type="ECO:0000256" key="5">
    <source>
        <dbReference type="ARBA" id="ARBA00023136"/>
    </source>
</evidence>
<feature type="transmembrane region" description="Helical" evidence="6">
    <location>
        <begin position="72"/>
        <end position="96"/>
    </location>
</feature>
<keyword evidence="3 6" id="KW-0812">Transmembrane</keyword>
<feature type="transmembrane region" description="Helical" evidence="6">
    <location>
        <begin position="148"/>
        <end position="168"/>
    </location>
</feature>
<evidence type="ECO:0000256" key="2">
    <source>
        <dbReference type="ARBA" id="ARBA00022475"/>
    </source>
</evidence>
<dbReference type="Proteomes" id="UP000077881">
    <property type="component" value="Unassembled WGS sequence"/>
</dbReference>
<keyword evidence="4 6" id="KW-1133">Transmembrane helix</keyword>
<keyword evidence="5 6" id="KW-0472">Membrane</keyword>
<proteinExistence type="predicted"/>
<evidence type="ECO:0000256" key="6">
    <source>
        <dbReference type="SAM" id="Phobius"/>
    </source>
</evidence>
<organism evidence="7 8">
    <name type="scientific">Lederbergia galactosidilytica</name>
    <dbReference type="NCBI Taxonomy" id="217031"/>
    <lineage>
        <taxon>Bacteria</taxon>
        <taxon>Bacillati</taxon>
        <taxon>Bacillota</taxon>
        <taxon>Bacilli</taxon>
        <taxon>Bacillales</taxon>
        <taxon>Bacillaceae</taxon>
        <taxon>Lederbergia</taxon>
    </lineage>
</organism>